<protein>
    <submittedName>
        <fullName evidence="1">Uncharacterized protein</fullName>
    </submittedName>
</protein>
<gene>
    <name evidence="1" type="ORF">EV202_12777</name>
</gene>
<evidence type="ECO:0000313" key="2">
    <source>
        <dbReference type="Proteomes" id="UP000295600"/>
    </source>
</evidence>
<proteinExistence type="predicted"/>
<accession>A0A4R2LF82</accession>
<dbReference type="EMBL" id="SLXB01000027">
    <property type="protein sequence ID" value="TCO88193.1"/>
    <property type="molecule type" value="Genomic_DNA"/>
</dbReference>
<comment type="caution">
    <text evidence="1">The sequence shown here is derived from an EMBL/GenBank/DDBJ whole genome shotgun (WGS) entry which is preliminary data.</text>
</comment>
<sequence length="86" mass="9783">MKREQIRAPASCRQASCLKPTCLHRKEVRMQMLKEGVCEAGNAAYAKPTTSHIRGSQRRICETGCVAYTRRATSYIRDKQPRICEP</sequence>
<dbReference type="Proteomes" id="UP000295600">
    <property type="component" value="Unassembled WGS sequence"/>
</dbReference>
<reference evidence="1 2" key="1">
    <citation type="submission" date="2019-03" db="EMBL/GenBank/DDBJ databases">
        <title>Genomic Encyclopedia of Type Strains, Phase IV (KMG-IV): sequencing the most valuable type-strain genomes for metagenomic binning, comparative biology and taxonomic classification.</title>
        <authorList>
            <person name="Goeker M."/>
        </authorList>
    </citation>
    <scope>NUCLEOTIDE SEQUENCE [LARGE SCALE GENOMIC DNA]</scope>
    <source>
        <strain evidence="1 2">DSM 23917</strain>
    </source>
</reference>
<dbReference type="AlphaFoldDB" id="A0A4R2LF82"/>
<name>A0A4R2LF82_9BACE</name>
<organism evidence="1 2">
    <name type="scientific">Prevotella heparinolytica</name>
    <dbReference type="NCBI Taxonomy" id="28113"/>
    <lineage>
        <taxon>Bacteria</taxon>
        <taxon>Pseudomonadati</taxon>
        <taxon>Bacteroidota</taxon>
        <taxon>Bacteroidia</taxon>
        <taxon>Bacteroidales</taxon>
        <taxon>Bacteroidaceae</taxon>
        <taxon>Bacteroides</taxon>
    </lineage>
</organism>
<evidence type="ECO:0000313" key="1">
    <source>
        <dbReference type="EMBL" id="TCO88193.1"/>
    </source>
</evidence>